<evidence type="ECO:0000259" key="1">
    <source>
        <dbReference type="Pfam" id="PF03435"/>
    </source>
</evidence>
<dbReference type="EMBL" id="FNIJ01000022">
    <property type="protein sequence ID" value="SDP10702.1"/>
    <property type="molecule type" value="Genomic_DNA"/>
</dbReference>
<protein>
    <submittedName>
        <fullName evidence="2">Uncharacterized conserved protein</fullName>
    </submittedName>
</protein>
<dbReference type="OrthoDB" id="4420885at2"/>
<dbReference type="Gene3D" id="3.40.50.720">
    <property type="entry name" value="NAD(P)-binding Rossmann-like Domain"/>
    <property type="match status" value="1"/>
</dbReference>
<proteinExistence type="predicted"/>
<dbReference type="PANTHER" id="PTHR43781">
    <property type="entry name" value="SACCHAROPINE DEHYDROGENASE"/>
    <property type="match status" value="1"/>
</dbReference>
<dbReference type="InterPro" id="IPR036291">
    <property type="entry name" value="NAD(P)-bd_dom_sf"/>
</dbReference>
<dbReference type="InterPro" id="IPR005097">
    <property type="entry name" value="Sacchrp_dh_NADP-bd"/>
</dbReference>
<gene>
    <name evidence="2" type="ORF">SAMN05216193_12256</name>
</gene>
<sequence>MSKTRWMIYGANGYTGRLIAEEAHRQGLTPLLGGRDPAAVHALGTLFGLDCRVFGLDDRASAAEALDDVAVLVNCAGPFSATAAPMVEACLASATHYADITGEIAVFEQLHGLDEVARAAGVVLCPGVGFDVIPTDCVAACLARAMPDATRLALGFDSSSGLSPGTARTSVEALKLGGKVREGGVLRDVPLGYRRRDIDFGRGLRPAVTVPWGDVATAYYSTGIGNIEVYLPAPAGVALGMRLIDPLLGMDRVQDWLKEQVRRRVQGPDEAAREHQRTWVWGEVRNERGERRSARLETANGYEVTMHGALLAVRRLLYHRGGGGYFTPSQLFGERCVEELPGSSRITIRGRDT</sequence>
<organism evidence="2 3">
    <name type="scientific">Pseudomonas jinjuensis</name>
    <dbReference type="NCBI Taxonomy" id="198616"/>
    <lineage>
        <taxon>Bacteria</taxon>
        <taxon>Pseudomonadati</taxon>
        <taxon>Pseudomonadota</taxon>
        <taxon>Gammaproteobacteria</taxon>
        <taxon>Pseudomonadales</taxon>
        <taxon>Pseudomonadaceae</taxon>
        <taxon>Pseudomonas</taxon>
    </lineage>
</organism>
<dbReference type="PANTHER" id="PTHR43781:SF1">
    <property type="entry name" value="SACCHAROPINE DEHYDROGENASE"/>
    <property type="match status" value="1"/>
</dbReference>
<evidence type="ECO:0000313" key="3">
    <source>
        <dbReference type="Proteomes" id="UP000242957"/>
    </source>
</evidence>
<dbReference type="Proteomes" id="UP000242957">
    <property type="component" value="Unassembled WGS sequence"/>
</dbReference>
<dbReference type="Pfam" id="PF03435">
    <property type="entry name" value="Sacchrp_dh_NADP"/>
    <property type="match status" value="1"/>
</dbReference>
<evidence type="ECO:0000313" key="2">
    <source>
        <dbReference type="EMBL" id="SDP10702.1"/>
    </source>
</evidence>
<reference evidence="3" key="1">
    <citation type="submission" date="2016-10" db="EMBL/GenBank/DDBJ databases">
        <authorList>
            <person name="Varghese N."/>
            <person name="Submissions S."/>
        </authorList>
    </citation>
    <scope>NUCLEOTIDE SEQUENCE [LARGE SCALE GENOMIC DNA]</scope>
    <source>
        <strain evidence="3">JCM 21621</strain>
    </source>
</reference>
<dbReference type="SUPFAM" id="SSF51735">
    <property type="entry name" value="NAD(P)-binding Rossmann-fold domains"/>
    <property type="match status" value="1"/>
</dbReference>
<dbReference type="RefSeq" id="WP_084314591.1">
    <property type="nucleotide sequence ID" value="NZ_FNIJ01000022.1"/>
</dbReference>
<dbReference type="AlphaFoldDB" id="A0A1H0PZY1"/>
<accession>A0A1H0PZY1</accession>
<name>A0A1H0PZY1_9PSED</name>
<feature type="domain" description="Saccharopine dehydrogenase NADP binding" evidence="1">
    <location>
        <begin position="7"/>
        <end position="124"/>
    </location>
</feature>
<keyword evidence="3" id="KW-1185">Reference proteome</keyword>